<evidence type="ECO:0000313" key="3">
    <source>
        <dbReference type="Proteomes" id="UP000054279"/>
    </source>
</evidence>
<accession>A0A0C9U3Q7</accession>
<proteinExistence type="predicted"/>
<protein>
    <submittedName>
        <fullName evidence="2">Uncharacterized protein</fullName>
    </submittedName>
</protein>
<dbReference type="EMBL" id="KN837169">
    <property type="protein sequence ID" value="KIJ37488.1"/>
    <property type="molecule type" value="Genomic_DNA"/>
</dbReference>
<dbReference type="Proteomes" id="UP000054279">
    <property type="component" value="Unassembled WGS sequence"/>
</dbReference>
<evidence type="ECO:0000313" key="2">
    <source>
        <dbReference type="EMBL" id="KIJ37488.1"/>
    </source>
</evidence>
<dbReference type="Pfam" id="PF06522">
    <property type="entry name" value="B12D"/>
    <property type="match status" value="1"/>
</dbReference>
<dbReference type="HOGENOM" id="CLU_1866413_0_0_1"/>
<reference evidence="2 3" key="1">
    <citation type="submission" date="2014-06" db="EMBL/GenBank/DDBJ databases">
        <title>Evolutionary Origins and Diversification of the Mycorrhizal Mutualists.</title>
        <authorList>
            <consortium name="DOE Joint Genome Institute"/>
            <consortium name="Mycorrhizal Genomics Consortium"/>
            <person name="Kohler A."/>
            <person name="Kuo A."/>
            <person name="Nagy L.G."/>
            <person name="Floudas D."/>
            <person name="Copeland A."/>
            <person name="Barry K.W."/>
            <person name="Cichocki N."/>
            <person name="Veneault-Fourrey C."/>
            <person name="LaButti K."/>
            <person name="Lindquist E.A."/>
            <person name="Lipzen A."/>
            <person name="Lundell T."/>
            <person name="Morin E."/>
            <person name="Murat C."/>
            <person name="Riley R."/>
            <person name="Ohm R."/>
            <person name="Sun H."/>
            <person name="Tunlid A."/>
            <person name="Henrissat B."/>
            <person name="Grigoriev I.V."/>
            <person name="Hibbett D.S."/>
            <person name="Martin F."/>
        </authorList>
    </citation>
    <scope>NUCLEOTIDE SEQUENCE [LARGE SCALE GENOMIC DNA]</scope>
    <source>
        <strain evidence="2 3">SS14</strain>
    </source>
</reference>
<gene>
    <name evidence="2" type="ORF">M422DRAFT_69396</name>
</gene>
<sequence>MSGPLRNFKRNWFSVEVIPLYMAVGGICSFAVYFLGMKAGTSPDVIWSRANPQPWNTIHPNETIKAGMMLGPRIDPAGTPQRTYERRWSRWESAQRHKEGNIISYKTKLEAADSESRAGSEN</sequence>
<keyword evidence="1" id="KW-0472">Membrane</keyword>
<keyword evidence="3" id="KW-1185">Reference proteome</keyword>
<keyword evidence="1" id="KW-0812">Transmembrane</keyword>
<evidence type="ECO:0000256" key="1">
    <source>
        <dbReference type="SAM" id="Phobius"/>
    </source>
</evidence>
<dbReference type="AlphaFoldDB" id="A0A0C9U3Q7"/>
<keyword evidence="1" id="KW-1133">Transmembrane helix</keyword>
<name>A0A0C9U3Q7_SPHS4</name>
<feature type="transmembrane region" description="Helical" evidence="1">
    <location>
        <begin position="12"/>
        <end position="35"/>
    </location>
</feature>
<organism evidence="2 3">
    <name type="scientific">Sphaerobolus stellatus (strain SS14)</name>
    <dbReference type="NCBI Taxonomy" id="990650"/>
    <lineage>
        <taxon>Eukaryota</taxon>
        <taxon>Fungi</taxon>
        <taxon>Dikarya</taxon>
        <taxon>Basidiomycota</taxon>
        <taxon>Agaricomycotina</taxon>
        <taxon>Agaricomycetes</taxon>
        <taxon>Phallomycetidae</taxon>
        <taxon>Geastrales</taxon>
        <taxon>Sphaerobolaceae</taxon>
        <taxon>Sphaerobolus</taxon>
    </lineage>
</organism>
<dbReference type="InterPro" id="IPR010530">
    <property type="entry name" value="B12D"/>
</dbReference>
<dbReference type="OrthoDB" id="5511684at2759"/>